<reference evidence="11" key="1">
    <citation type="submission" date="2021-01" db="EMBL/GenBank/DDBJ databases">
        <authorList>
            <person name="Corre E."/>
            <person name="Pelletier E."/>
            <person name="Niang G."/>
            <person name="Scheremetjew M."/>
            <person name="Finn R."/>
            <person name="Kale V."/>
            <person name="Holt S."/>
            <person name="Cochrane G."/>
            <person name="Meng A."/>
            <person name="Brown T."/>
            <person name="Cohen L."/>
        </authorList>
    </citation>
    <scope>NUCLEOTIDE SEQUENCE</scope>
    <source>
        <strain evidence="11">SoJaBio B1-5/56/2</strain>
    </source>
</reference>
<evidence type="ECO:0000256" key="9">
    <source>
        <dbReference type="ARBA" id="ARBA00023136"/>
    </source>
</evidence>
<evidence type="ECO:0000256" key="5">
    <source>
        <dbReference type="ARBA" id="ARBA00022792"/>
    </source>
</evidence>
<dbReference type="CDD" id="cd12152">
    <property type="entry name" value="F1-ATPase_delta"/>
    <property type="match status" value="1"/>
</dbReference>
<evidence type="ECO:0000256" key="4">
    <source>
        <dbReference type="ARBA" id="ARBA00022781"/>
    </source>
</evidence>
<keyword evidence="6" id="KW-0809">Transit peptide</keyword>
<evidence type="ECO:0000256" key="6">
    <source>
        <dbReference type="ARBA" id="ARBA00022946"/>
    </source>
</evidence>
<organism evidence="11">
    <name type="scientific">Paramoeba aestuarina</name>
    <dbReference type="NCBI Taxonomy" id="180227"/>
    <lineage>
        <taxon>Eukaryota</taxon>
        <taxon>Amoebozoa</taxon>
        <taxon>Discosea</taxon>
        <taxon>Flabellinia</taxon>
        <taxon>Dactylopodida</taxon>
        <taxon>Paramoebidae</taxon>
        <taxon>Paramoeba</taxon>
    </lineage>
</organism>
<dbReference type="Pfam" id="PF02823">
    <property type="entry name" value="ATP-synt_DE_N"/>
    <property type="match status" value="1"/>
</dbReference>
<evidence type="ECO:0000256" key="7">
    <source>
        <dbReference type="ARBA" id="ARBA00023065"/>
    </source>
</evidence>
<dbReference type="InterPro" id="IPR036771">
    <property type="entry name" value="ATPsynth_dsu/esu_N"/>
</dbReference>
<comment type="subcellular location">
    <subcellularLocation>
        <location evidence="1">Mitochondrion inner membrane</location>
    </subcellularLocation>
</comment>
<evidence type="ECO:0000256" key="2">
    <source>
        <dbReference type="ARBA" id="ARBA00005712"/>
    </source>
</evidence>
<dbReference type="SUPFAM" id="SSF51344">
    <property type="entry name" value="Epsilon subunit of F1F0-ATP synthase N-terminal domain"/>
    <property type="match status" value="1"/>
</dbReference>
<dbReference type="PANTHER" id="PTHR13822">
    <property type="entry name" value="ATP SYNTHASE DELTA/EPSILON CHAIN"/>
    <property type="match status" value="1"/>
</dbReference>
<dbReference type="PANTHER" id="PTHR13822:SF7">
    <property type="entry name" value="ATP SYNTHASE SUBUNIT DELTA, MITOCHONDRIAL"/>
    <property type="match status" value="1"/>
</dbReference>
<dbReference type="GO" id="GO:0045259">
    <property type="term" value="C:proton-transporting ATP synthase complex"/>
    <property type="evidence" value="ECO:0007669"/>
    <property type="project" value="InterPro"/>
</dbReference>
<keyword evidence="4" id="KW-0375">Hydrogen ion transport</keyword>
<protein>
    <recommendedName>
        <fullName evidence="10">ATP synthase F1 complex delta/epsilon subunit N-terminal domain-containing protein</fullName>
    </recommendedName>
</protein>
<accession>A0A7S4UGJ3</accession>
<comment type="similarity">
    <text evidence="2">Belongs to the ATPase epsilon chain family.</text>
</comment>
<proteinExistence type="inferred from homology"/>
<dbReference type="InterPro" id="IPR001469">
    <property type="entry name" value="ATP_synth_F1_dsu/esu"/>
</dbReference>
<feature type="domain" description="ATP synthase F1 complex delta/epsilon subunit N-terminal" evidence="10">
    <location>
        <begin position="53"/>
        <end position="121"/>
    </location>
</feature>
<evidence type="ECO:0000256" key="3">
    <source>
        <dbReference type="ARBA" id="ARBA00022448"/>
    </source>
</evidence>
<keyword evidence="5" id="KW-0999">Mitochondrion inner membrane</keyword>
<dbReference type="GO" id="GO:0005743">
    <property type="term" value="C:mitochondrial inner membrane"/>
    <property type="evidence" value="ECO:0007669"/>
    <property type="project" value="UniProtKB-SubCell"/>
</dbReference>
<evidence type="ECO:0000256" key="1">
    <source>
        <dbReference type="ARBA" id="ARBA00004273"/>
    </source>
</evidence>
<dbReference type="Gene3D" id="2.60.15.10">
    <property type="entry name" value="F0F1 ATP synthase delta/epsilon subunit, N-terminal"/>
    <property type="match status" value="1"/>
</dbReference>
<name>A0A7S4UGJ3_9EUKA</name>
<evidence type="ECO:0000259" key="10">
    <source>
        <dbReference type="Pfam" id="PF02823"/>
    </source>
</evidence>
<keyword evidence="7" id="KW-0406">Ion transport</keyword>
<dbReference type="GO" id="GO:0046933">
    <property type="term" value="F:proton-transporting ATP synthase activity, rotational mechanism"/>
    <property type="evidence" value="ECO:0007669"/>
    <property type="project" value="InterPro"/>
</dbReference>
<keyword evidence="8" id="KW-0496">Mitochondrion</keyword>
<gene>
    <name evidence="11" type="ORF">NAES01612_LOCUS22269</name>
</gene>
<evidence type="ECO:0000313" key="11">
    <source>
        <dbReference type="EMBL" id="CAE2331295.1"/>
    </source>
</evidence>
<sequence length="180" mass="20093">MFTRSTRSLVFRKTGYAFRAANQKSPEGFSFIERHADKEITAAFEPLPKLILTLTRQDELIFKQQQIDSLRIATPTGDMGVKAGHEYTIAKLVPGIIEIEKSPGDTEKYYTSGGFAHINNDGSVDVNTVEAVPLADIEPAHVDRELARSREELAGAKTEKEKVLHSIFVEIYESIQKALK</sequence>
<dbReference type="EMBL" id="HBKR01033966">
    <property type="protein sequence ID" value="CAE2331295.1"/>
    <property type="molecule type" value="Transcribed_RNA"/>
</dbReference>
<keyword evidence="3" id="KW-0813">Transport</keyword>
<dbReference type="AlphaFoldDB" id="A0A7S4UGJ3"/>
<keyword evidence="9" id="KW-0472">Membrane</keyword>
<evidence type="ECO:0000256" key="8">
    <source>
        <dbReference type="ARBA" id="ARBA00023128"/>
    </source>
</evidence>
<dbReference type="InterPro" id="IPR020546">
    <property type="entry name" value="ATP_synth_F1_dsu/esu_N"/>
</dbReference>
<dbReference type="HAMAP" id="MF_00530">
    <property type="entry name" value="ATP_synth_epsil_bac"/>
    <property type="match status" value="1"/>
</dbReference>